<sequence length="255" mass="28607">MGAIRRYQFKILTLLLGCTLFISCSSPQKLSKEGFRTSSVSAESIVNSLPNYTKELKTVEGKGRAIVSEPNNTDRITLLFSSNRLKSLVTVRNGIGIEGGQLLTDGDTLLVYNKIDNYARKIPVRGGKLTRINKLASLNILNILNYTIDPEEVTNVWENETHFKLMLTTGAQIFVEKAARVVDEVMQPEDSSLPYSRIQYGAYSNLEQFTLPRKIAIFGTEGKSKIALQLQSLQLNPSLNQLTINLPDDIRIYYR</sequence>
<accession>A0ABT3PS61</accession>
<dbReference type="EMBL" id="JAGGJA010000016">
    <property type="protein sequence ID" value="MCW9708700.1"/>
    <property type="molecule type" value="Genomic_DNA"/>
</dbReference>
<gene>
    <name evidence="1" type="ORF">J6I44_17705</name>
</gene>
<organism evidence="1 2">
    <name type="scientific">Fodinibius salsisoli</name>
    <dbReference type="NCBI Taxonomy" id="2820877"/>
    <lineage>
        <taxon>Bacteria</taxon>
        <taxon>Pseudomonadati</taxon>
        <taxon>Balneolota</taxon>
        <taxon>Balneolia</taxon>
        <taxon>Balneolales</taxon>
        <taxon>Balneolaceae</taxon>
        <taxon>Fodinibius</taxon>
    </lineage>
</organism>
<reference evidence="1 2" key="1">
    <citation type="submission" date="2021-03" db="EMBL/GenBank/DDBJ databases">
        <title>Aliifodinibius sp. nov., a new bacterium isolated from saline soil.</title>
        <authorList>
            <person name="Galisteo C."/>
            <person name="De La Haba R."/>
            <person name="Sanchez-Porro C."/>
            <person name="Ventosa A."/>
        </authorList>
    </citation>
    <scope>NUCLEOTIDE SEQUENCE [LARGE SCALE GENOMIC DNA]</scope>
    <source>
        <strain evidence="1 2">1BSP15-2V2</strain>
    </source>
</reference>
<comment type="caution">
    <text evidence="1">The sequence shown here is derived from an EMBL/GenBank/DDBJ whole genome shotgun (WGS) entry which is preliminary data.</text>
</comment>
<protein>
    <submittedName>
        <fullName evidence="1">DUF4292 domain-containing protein</fullName>
    </submittedName>
</protein>
<proteinExistence type="predicted"/>
<evidence type="ECO:0000313" key="2">
    <source>
        <dbReference type="Proteomes" id="UP001207918"/>
    </source>
</evidence>
<keyword evidence="2" id="KW-1185">Reference proteome</keyword>
<dbReference type="PROSITE" id="PS51257">
    <property type="entry name" value="PROKAR_LIPOPROTEIN"/>
    <property type="match status" value="1"/>
</dbReference>
<name>A0ABT3PS61_9BACT</name>
<evidence type="ECO:0000313" key="1">
    <source>
        <dbReference type="EMBL" id="MCW9708700.1"/>
    </source>
</evidence>
<dbReference type="Proteomes" id="UP001207918">
    <property type="component" value="Unassembled WGS sequence"/>
</dbReference>
<dbReference type="RefSeq" id="WP_265767504.1">
    <property type="nucleotide sequence ID" value="NZ_JAGGJA010000016.1"/>
</dbReference>